<dbReference type="GeneID" id="108981952"/>
<dbReference type="Pfam" id="PF03140">
    <property type="entry name" value="DUF247"/>
    <property type="match status" value="1"/>
</dbReference>
<name>A0A6P9E4P6_JUGRE</name>
<dbReference type="PANTHER" id="PTHR31170:SF19">
    <property type="match status" value="1"/>
</dbReference>
<dbReference type="AlphaFoldDB" id="A0A6P9E4P6"/>
<dbReference type="Gramene" id="Jr12_08020_p1">
    <property type="protein sequence ID" value="cds.Jr12_08020_p1"/>
    <property type="gene ID" value="Jr12_08020"/>
</dbReference>
<dbReference type="PANTHER" id="PTHR31170">
    <property type="entry name" value="BNAC04G53230D PROTEIN"/>
    <property type="match status" value="1"/>
</dbReference>
<dbReference type="RefSeq" id="XP_035539219.1">
    <property type="nucleotide sequence ID" value="XM_035683326.1"/>
</dbReference>
<evidence type="ECO:0000313" key="1">
    <source>
        <dbReference type="Proteomes" id="UP000235220"/>
    </source>
</evidence>
<protein>
    <submittedName>
        <fullName evidence="2 3">UPF0481 protein At3g47200-like</fullName>
    </submittedName>
</protein>
<proteinExistence type="predicted"/>
<evidence type="ECO:0000313" key="2">
    <source>
        <dbReference type="RefSeq" id="XP_035539218.1"/>
    </source>
</evidence>
<gene>
    <name evidence="2 3" type="primary">LOC108981952</name>
</gene>
<organism evidence="1 2">
    <name type="scientific">Juglans regia</name>
    <name type="common">English walnut</name>
    <dbReference type="NCBI Taxonomy" id="51240"/>
    <lineage>
        <taxon>Eukaryota</taxon>
        <taxon>Viridiplantae</taxon>
        <taxon>Streptophyta</taxon>
        <taxon>Embryophyta</taxon>
        <taxon>Tracheophyta</taxon>
        <taxon>Spermatophyta</taxon>
        <taxon>Magnoliopsida</taxon>
        <taxon>eudicotyledons</taxon>
        <taxon>Gunneridae</taxon>
        <taxon>Pentapetalae</taxon>
        <taxon>rosids</taxon>
        <taxon>fabids</taxon>
        <taxon>Fagales</taxon>
        <taxon>Juglandaceae</taxon>
        <taxon>Juglans</taxon>
    </lineage>
</organism>
<dbReference type="OrthoDB" id="672127at2759"/>
<accession>A0A6P9E4P6</accession>
<dbReference type="Proteomes" id="UP000235220">
    <property type="component" value="Chromosome 12"/>
</dbReference>
<keyword evidence="1" id="KW-1185">Reference proteome</keyword>
<reference evidence="2 3" key="1">
    <citation type="submission" date="2025-04" db="UniProtKB">
        <authorList>
            <consortium name="RefSeq"/>
        </authorList>
    </citation>
    <scope>IDENTIFICATION</scope>
    <source>
        <tissue evidence="2 3">Leaves</tissue>
    </source>
</reference>
<dbReference type="KEGG" id="jre:108981952"/>
<dbReference type="RefSeq" id="XP_035539218.1">
    <property type="nucleotide sequence ID" value="XM_035683325.1"/>
</dbReference>
<dbReference type="InterPro" id="IPR004158">
    <property type="entry name" value="DUF247_pln"/>
</dbReference>
<evidence type="ECO:0000313" key="3">
    <source>
        <dbReference type="RefSeq" id="XP_035539219.1"/>
    </source>
</evidence>
<sequence>MAGQSASFENNQEHGAKKLSKEIAGMIKNLETLPASTSKHCCIYKVSDHIRKSNEEAYTPQVISIGPFHRNNPKLQTMKRFKLNYLKSFKERAEIELEDIVSTIKGAEESVWESYSETISLDSDDFVKMILLDASFIIEYFWKNKTLNWTDSDQEILEPCLCNRMQMDFILLENQLPFFITEKIYDIAFPSRSKNNPFIGLTFRQFEYYNVQISQYSPSTKILHFTDLVRNFCMPPSERRPKGESQKMKEMYSATQLDEVGLKFKMSKPSSNLSPLELKYVEGVLEVPRFQLDDTTEIYARNLIALEKYHYPYKDEAYITDYYTMLSFLIKTDKDLDVLVREQIIDNWLDGVVATSMINKLSGETRFYIKINSHYHTMAEELNKFYISPWNLIPSLKRALFRTNLAGTITISSAVGLILTGVESACSVLSLKYF</sequence>